<sequence>MAPAVLIELPHEILLHILSFLDIPDLASLSEISEFLAILAADPLLHQTRLRVIAPSRVAHSLFGKSPGGIPIRPTVGELIHRGVMRGLQIERRWRTGTYFHSPHAVRQYENGLRLQRRHAGLIISSHLRRRAVAPHTTLKSLHHSHVFPDIESSSLSISRTLLPVVRQLKWSLQKDKMAQMVRGGSCGPTSVGGAGAWIELKGQAIVRDSERVRLALCPNVKKFIKIYETLGKR</sequence>
<keyword evidence="2" id="KW-1185">Reference proteome</keyword>
<proteinExistence type="predicted"/>
<name>A0ACB8AT05_9AGAM</name>
<reference evidence="1" key="1">
    <citation type="journal article" date="2021" name="New Phytol.">
        <title>Evolutionary innovations through gain and loss of genes in the ectomycorrhizal Boletales.</title>
        <authorList>
            <person name="Wu G."/>
            <person name="Miyauchi S."/>
            <person name="Morin E."/>
            <person name="Kuo A."/>
            <person name="Drula E."/>
            <person name="Varga T."/>
            <person name="Kohler A."/>
            <person name="Feng B."/>
            <person name="Cao Y."/>
            <person name="Lipzen A."/>
            <person name="Daum C."/>
            <person name="Hundley H."/>
            <person name="Pangilinan J."/>
            <person name="Johnson J."/>
            <person name="Barry K."/>
            <person name="LaButti K."/>
            <person name="Ng V."/>
            <person name="Ahrendt S."/>
            <person name="Min B."/>
            <person name="Choi I.G."/>
            <person name="Park H."/>
            <person name="Plett J.M."/>
            <person name="Magnuson J."/>
            <person name="Spatafora J.W."/>
            <person name="Nagy L.G."/>
            <person name="Henrissat B."/>
            <person name="Grigoriev I.V."/>
            <person name="Yang Z.L."/>
            <person name="Xu J."/>
            <person name="Martin F.M."/>
        </authorList>
    </citation>
    <scope>NUCLEOTIDE SEQUENCE</scope>
    <source>
        <strain evidence="1">ATCC 28755</strain>
    </source>
</reference>
<dbReference type="Proteomes" id="UP000790377">
    <property type="component" value="Unassembled WGS sequence"/>
</dbReference>
<comment type="caution">
    <text evidence="1">The sequence shown here is derived from an EMBL/GenBank/DDBJ whole genome shotgun (WGS) entry which is preliminary data.</text>
</comment>
<dbReference type="EMBL" id="MU267591">
    <property type="protein sequence ID" value="KAH7916462.1"/>
    <property type="molecule type" value="Genomic_DNA"/>
</dbReference>
<gene>
    <name evidence="1" type="ORF">BJ138DRAFT_1139794</name>
</gene>
<organism evidence="1 2">
    <name type="scientific">Hygrophoropsis aurantiaca</name>
    <dbReference type="NCBI Taxonomy" id="72124"/>
    <lineage>
        <taxon>Eukaryota</taxon>
        <taxon>Fungi</taxon>
        <taxon>Dikarya</taxon>
        <taxon>Basidiomycota</taxon>
        <taxon>Agaricomycotina</taxon>
        <taxon>Agaricomycetes</taxon>
        <taxon>Agaricomycetidae</taxon>
        <taxon>Boletales</taxon>
        <taxon>Coniophorineae</taxon>
        <taxon>Hygrophoropsidaceae</taxon>
        <taxon>Hygrophoropsis</taxon>
    </lineage>
</organism>
<protein>
    <submittedName>
        <fullName evidence="1">Uncharacterized protein</fullName>
    </submittedName>
</protein>
<accession>A0ACB8AT05</accession>
<evidence type="ECO:0000313" key="1">
    <source>
        <dbReference type="EMBL" id="KAH7916462.1"/>
    </source>
</evidence>
<evidence type="ECO:0000313" key="2">
    <source>
        <dbReference type="Proteomes" id="UP000790377"/>
    </source>
</evidence>